<reference evidence="3 4" key="1">
    <citation type="journal article" date="2021" name="Comput. Struct. Biotechnol. J.">
        <title>De novo genome assembly of the potent medicinal plant Rehmannia glutinosa using nanopore technology.</title>
        <authorList>
            <person name="Ma L."/>
            <person name="Dong C."/>
            <person name="Song C."/>
            <person name="Wang X."/>
            <person name="Zheng X."/>
            <person name="Niu Y."/>
            <person name="Chen S."/>
            <person name="Feng W."/>
        </authorList>
    </citation>
    <scope>NUCLEOTIDE SEQUENCE [LARGE SCALE GENOMIC DNA]</scope>
    <source>
        <strain evidence="3">DH-2019</strain>
    </source>
</reference>
<feature type="region of interest" description="Disordered" evidence="1">
    <location>
        <begin position="106"/>
        <end position="136"/>
    </location>
</feature>
<dbReference type="Proteomes" id="UP001318860">
    <property type="component" value="Unassembled WGS sequence"/>
</dbReference>
<keyword evidence="2" id="KW-1133">Transmembrane helix</keyword>
<evidence type="ECO:0000256" key="2">
    <source>
        <dbReference type="SAM" id="Phobius"/>
    </source>
</evidence>
<dbReference type="PANTHER" id="PTHR35469">
    <property type="entry name" value="TRANSMEMBRANE PROTEIN"/>
    <property type="match status" value="1"/>
</dbReference>
<proteinExistence type="predicted"/>
<dbReference type="PANTHER" id="PTHR35469:SF4">
    <property type="entry name" value="TRANSMEMBRANE PROTEIN"/>
    <property type="match status" value="1"/>
</dbReference>
<protein>
    <submittedName>
        <fullName evidence="3">Uncharacterized protein</fullName>
    </submittedName>
</protein>
<feature type="region of interest" description="Disordered" evidence="1">
    <location>
        <begin position="72"/>
        <end position="91"/>
    </location>
</feature>
<keyword evidence="2" id="KW-0472">Membrane</keyword>
<evidence type="ECO:0000313" key="4">
    <source>
        <dbReference type="Proteomes" id="UP001318860"/>
    </source>
</evidence>
<feature type="transmembrane region" description="Helical" evidence="2">
    <location>
        <begin position="194"/>
        <end position="216"/>
    </location>
</feature>
<organism evidence="3 4">
    <name type="scientific">Rehmannia glutinosa</name>
    <name type="common">Chinese foxglove</name>
    <dbReference type="NCBI Taxonomy" id="99300"/>
    <lineage>
        <taxon>Eukaryota</taxon>
        <taxon>Viridiplantae</taxon>
        <taxon>Streptophyta</taxon>
        <taxon>Embryophyta</taxon>
        <taxon>Tracheophyta</taxon>
        <taxon>Spermatophyta</taxon>
        <taxon>Magnoliopsida</taxon>
        <taxon>eudicotyledons</taxon>
        <taxon>Gunneridae</taxon>
        <taxon>Pentapetalae</taxon>
        <taxon>asterids</taxon>
        <taxon>lamiids</taxon>
        <taxon>Lamiales</taxon>
        <taxon>Orobanchaceae</taxon>
        <taxon>Rehmannieae</taxon>
        <taxon>Rehmannia</taxon>
    </lineage>
</organism>
<feature type="compositionally biased region" description="Polar residues" evidence="1">
    <location>
        <begin position="76"/>
        <end position="89"/>
    </location>
</feature>
<accession>A0ABR0V4M6</accession>
<dbReference type="EMBL" id="JABTTQ020001618">
    <property type="protein sequence ID" value="KAK6129727.1"/>
    <property type="molecule type" value="Genomic_DNA"/>
</dbReference>
<feature type="transmembrane region" description="Helical" evidence="2">
    <location>
        <begin position="256"/>
        <end position="278"/>
    </location>
</feature>
<sequence>MAAVAANGGSSHSSREARRRRIVERGSDRLALITGRIQSLPRPRPIPFHHMNFHEVVDFTVDECDVADVAPHENVASDSPLPNQESSMEPEQRHIFDETVEPLLENSDKDRSVTSEPVASLGVEEEQSQIPSSIQSPSQVHQNQRNLFTAGQISSAITATEYVRMCCSAAVAILVTLLYIEFPILGCRVIRSVLIFKPFYLLLLTNISIVVGRLILGTRGAELRMGQTSSVPTFGGNGLVDQMGKALELGLLLQNISGALFIDFGIYAIALICGLSVARSLGL</sequence>
<evidence type="ECO:0000313" key="3">
    <source>
        <dbReference type="EMBL" id="KAK6129727.1"/>
    </source>
</evidence>
<evidence type="ECO:0000256" key="1">
    <source>
        <dbReference type="SAM" id="MobiDB-lite"/>
    </source>
</evidence>
<keyword evidence="2" id="KW-0812">Transmembrane</keyword>
<name>A0ABR0V4M6_REHGL</name>
<comment type="caution">
    <text evidence="3">The sequence shown here is derived from an EMBL/GenBank/DDBJ whole genome shotgun (WGS) entry which is preliminary data.</text>
</comment>
<feature type="transmembrane region" description="Helical" evidence="2">
    <location>
        <begin position="162"/>
        <end position="182"/>
    </location>
</feature>
<gene>
    <name evidence="3" type="ORF">DH2020_036528</name>
</gene>
<keyword evidence="4" id="KW-1185">Reference proteome</keyword>